<evidence type="ECO:0000256" key="1">
    <source>
        <dbReference type="ARBA" id="ARBA00004496"/>
    </source>
</evidence>
<feature type="binding site" evidence="16">
    <location>
        <position position="67"/>
    </location>
    <ligand>
        <name>[4Fe-4S] cluster</name>
        <dbReference type="ChEBI" id="CHEBI:49883"/>
        <note>4Fe-4S-S-AdoMet</note>
    </ligand>
</feature>
<dbReference type="Gene3D" id="1.10.10.920">
    <property type="match status" value="1"/>
</dbReference>
<name>A0A1G8XY71_9FLAO</name>
<comment type="cofactor">
    <cofactor evidence="14 16">
        <name>[4Fe-4S] cluster</name>
        <dbReference type="ChEBI" id="CHEBI:49883"/>
    </cofactor>
    <text evidence="14 16">Binds 1 [4Fe-4S] cluster. The cluster is coordinated with 3 cysteines and an exchangeable S-adenosyl-L-methionine.</text>
</comment>
<evidence type="ECO:0000256" key="9">
    <source>
        <dbReference type="ARBA" id="ARBA00023002"/>
    </source>
</evidence>
<gene>
    <name evidence="18" type="ORF">SAMN04487935_2114</name>
</gene>
<evidence type="ECO:0000256" key="16">
    <source>
        <dbReference type="PIRSR" id="PIRSR000167-2"/>
    </source>
</evidence>
<feature type="binding site" evidence="16">
    <location>
        <position position="64"/>
    </location>
    <ligand>
        <name>[4Fe-4S] cluster</name>
        <dbReference type="ChEBI" id="CHEBI:49883"/>
        <note>4Fe-4S-S-AdoMet</note>
    </ligand>
</feature>
<dbReference type="GO" id="GO:0051539">
    <property type="term" value="F:4 iron, 4 sulfur cluster binding"/>
    <property type="evidence" value="ECO:0007669"/>
    <property type="project" value="UniProtKB-KW"/>
</dbReference>
<dbReference type="SFLD" id="SFLDG01082">
    <property type="entry name" value="B12-binding_domain_containing"/>
    <property type="match status" value="1"/>
</dbReference>
<dbReference type="STRING" id="1128970.SAMN04487935_2114"/>
<keyword evidence="10 14" id="KW-0408">Iron</keyword>
<keyword evidence="19" id="KW-1185">Reference proteome</keyword>
<dbReference type="InterPro" id="IPR007197">
    <property type="entry name" value="rSAM"/>
</dbReference>
<dbReference type="EC" id="1.3.98.3" evidence="14"/>
<dbReference type="PANTHER" id="PTHR13932">
    <property type="entry name" value="COPROPORPHYRINIGEN III OXIDASE"/>
    <property type="match status" value="1"/>
</dbReference>
<dbReference type="NCBIfam" id="TIGR00538">
    <property type="entry name" value="hemN"/>
    <property type="match status" value="1"/>
</dbReference>
<evidence type="ECO:0000256" key="4">
    <source>
        <dbReference type="ARBA" id="ARBA00011245"/>
    </source>
</evidence>
<dbReference type="AlphaFoldDB" id="A0A1G8XY71"/>
<dbReference type="CDD" id="cd01335">
    <property type="entry name" value="Radical_SAM"/>
    <property type="match status" value="1"/>
</dbReference>
<dbReference type="SUPFAM" id="SSF102114">
    <property type="entry name" value="Radical SAM enzymes"/>
    <property type="match status" value="1"/>
</dbReference>
<feature type="binding site" evidence="16">
    <location>
        <position position="60"/>
    </location>
    <ligand>
        <name>[4Fe-4S] cluster</name>
        <dbReference type="ChEBI" id="CHEBI:49883"/>
        <note>4Fe-4S-S-AdoMet</note>
    </ligand>
</feature>
<dbReference type="SFLD" id="SFLDS00029">
    <property type="entry name" value="Radical_SAM"/>
    <property type="match status" value="1"/>
</dbReference>
<feature type="binding site" evidence="15">
    <location>
        <position position="54"/>
    </location>
    <ligand>
        <name>S-adenosyl-L-methionine</name>
        <dbReference type="ChEBI" id="CHEBI:59789"/>
        <label>1</label>
    </ligand>
</feature>
<dbReference type="OrthoDB" id="9808022at2"/>
<keyword evidence="7 14" id="KW-0949">S-adenosyl-L-methionine</keyword>
<sequence length="453" mass="51889">MNTSIIAKYNVPGPRYTSYPTVPYWDDHTFDADAWLASLRNSFEESSTGGISLYIHLPFCESMCTFCGCNKRITKNHAVESPYIQAVLKEWQLYCRLLKKRPLIRELHIGGGTPTFFSSKNLEDLINGIFSCANKTPDCDMSFEGHPNNTTREHLQKLYDLGFRRVSFGVQDYSEKVQKAINRVQPLQNVAKVTLWAREIGYESVGHDLIFGLPFQKIEDVVDTIEKTKSLQPDRLAFYSYAHVPWIKGNGQRGFKDDDLPTADEKRTLYEIGKQLLQKNGYHEIGMDHFALASDRLYNAFQTGNLHRNFMGYNASKTQLMIGLGVSAIGDSWYGFAQNVKDLDDYYQIIEWGQLPVFKGHILTNEDLIIRKHILNLMCRFETSWKNEALFVEEIPAILSALSEMEQDGLLLISEKSIVITEAGKPFLRNICMAFDLRLKRKIPQTQLFSMTI</sequence>
<keyword evidence="5 14" id="KW-0004">4Fe-4S</keyword>
<comment type="similarity">
    <text evidence="3 14">Belongs to the anaerobic coproporphyrinogen-III oxidase family.</text>
</comment>
<evidence type="ECO:0000256" key="11">
    <source>
        <dbReference type="ARBA" id="ARBA00023014"/>
    </source>
</evidence>
<dbReference type="GO" id="GO:0046872">
    <property type="term" value="F:metal ion binding"/>
    <property type="evidence" value="ECO:0007669"/>
    <property type="project" value="UniProtKB-KW"/>
</dbReference>
<dbReference type="InterPro" id="IPR004558">
    <property type="entry name" value="Coprogen_oxidase_HemN"/>
</dbReference>
<dbReference type="UniPathway" id="UPA00251">
    <property type="reaction ID" value="UER00323"/>
</dbReference>
<dbReference type="InterPro" id="IPR034505">
    <property type="entry name" value="Coproporphyrinogen-III_oxidase"/>
</dbReference>
<dbReference type="InterPro" id="IPR013785">
    <property type="entry name" value="Aldolase_TIM"/>
</dbReference>
<feature type="binding site" evidence="15">
    <location>
        <position position="111"/>
    </location>
    <ligand>
        <name>S-adenosyl-L-methionine</name>
        <dbReference type="ChEBI" id="CHEBI:59789"/>
        <label>1</label>
    </ligand>
</feature>
<comment type="subcellular location">
    <subcellularLocation>
        <location evidence="1 14">Cytoplasm</location>
    </subcellularLocation>
</comment>
<feature type="binding site" evidence="15">
    <location>
        <position position="171"/>
    </location>
    <ligand>
        <name>S-adenosyl-L-methionine</name>
        <dbReference type="ChEBI" id="CHEBI:59789"/>
        <label>2</label>
    </ligand>
</feature>
<feature type="binding site" evidence="15">
    <location>
        <position position="242"/>
    </location>
    <ligand>
        <name>S-adenosyl-L-methionine</name>
        <dbReference type="ChEBI" id="CHEBI:59789"/>
        <label>2</label>
    </ligand>
</feature>
<dbReference type="GO" id="GO:0004109">
    <property type="term" value="F:coproporphyrinogen oxidase activity"/>
    <property type="evidence" value="ECO:0007669"/>
    <property type="project" value="InterPro"/>
</dbReference>
<dbReference type="RefSeq" id="WP_091394989.1">
    <property type="nucleotide sequence ID" value="NZ_BKAI01000011.1"/>
</dbReference>
<keyword evidence="11 14" id="KW-0411">Iron-sulfur</keyword>
<accession>A0A1G8XY71</accession>
<reference evidence="18 19" key="1">
    <citation type="submission" date="2016-10" db="EMBL/GenBank/DDBJ databases">
        <authorList>
            <person name="de Groot N.N."/>
        </authorList>
    </citation>
    <scope>NUCLEOTIDE SEQUENCE [LARGE SCALE GENOMIC DNA]</scope>
    <source>
        <strain evidence="18 19">CGMCC 1.10076</strain>
    </source>
</reference>
<organism evidence="18 19">
    <name type="scientific">Flavobacterium noncentrifugens</name>
    <dbReference type="NCBI Taxonomy" id="1128970"/>
    <lineage>
        <taxon>Bacteria</taxon>
        <taxon>Pseudomonadati</taxon>
        <taxon>Bacteroidota</taxon>
        <taxon>Flavobacteriia</taxon>
        <taxon>Flavobacteriales</taxon>
        <taxon>Flavobacteriaceae</taxon>
        <taxon>Flavobacterium</taxon>
    </lineage>
</organism>
<dbReference type="InterPro" id="IPR058240">
    <property type="entry name" value="rSAM_sf"/>
</dbReference>
<evidence type="ECO:0000256" key="7">
    <source>
        <dbReference type="ARBA" id="ARBA00022691"/>
    </source>
</evidence>
<feature type="binding site" evidence="15">
    <location>
        <position position="208"/>
    </location>
    <ligand>
        <name>S-adenosyl-L-methionine</name>
        <dbReference type="ChEBI" id="CHEBI:59789"/>
        <label>2</label>
    </ligand>
</feature>
<keyword evidence="8 14" id="KW-0479">Metal-binding</keyword>
<dbReference type="Pfam" id="PF04055">
    <property type="entry name" value="Radical_SAM"/>
    <property type="match status" value="1"/>
</dbReference>
<dbReference type="PANTHER" id="PTHR13932:SF6">
    <property type="entry name" value="OXYGEN-INDEPENDENT COPROPORPHYRINOGEN III OXIDASE"/>
    <property type="match status" value="1"/>
</dbReference>
<evidence type="ECO:0000256" key="2">
    <source>
        <dbReference type="ARBA" id="ARBA00004785"/>
    </source>
</evidence>
<evidence type="ECO:0000256" key="14">
    <source>
        <dbReference type="PIRNR" id="PIRNR000167"/>
    </source>
</evidence>
<evidence type="ECO:0000313" key="19">
    <source>
        <dbReference type="Proteomes" id="UP000199580"/>
    </source>
</evidence>
<evidence type="ECO:0000256" key="6">
    <source>
        <dbReference type="ARBA" id="ARBA00022490"/>
    </source>
</evidence>
<dbReference type="EMBL" id="FNEZ01000003">
    <property type="protein sequence ID" value="SDJ95519.1"/>
    <property type="molecule type" value="Genomic_DNA"/>
</dbReference>
<comment type="pathway">
    <text evidence="2 14">Porphyrin-containing compound metabolism; protoporphyrin-IX biosynthesis; protoporphyrinogen-IX from coproporphyrinogen-III (AdoMet route): step 1/1.</text>
</comment>
<evidence type="ECO:0000313" key="18">
    <source>
        <dbReference type="EMBL" id="SDJ95519.1"/>
    </source>
</evidence>
<evidence type="ECO:0000256" key="8">
    <source>
        <dbReference type="ARBA" id="ARBA00022723"/>
    </source>
</evidence>
<dbReference type="GO" id="GO:0005737">
    <property type="term" value="C:cytoplasm"/>
    <property type="evidence" value="ECO:0007669"/>
    <property type="project" value="UniProtKB-SubCell"/>
</dbReference>
<dbReference type="SFLD" id="SFLDG01065">
    <property type="entry name" value="anaerobic_coproporphyrinogen-I"/>
    <property type="match status" value="1"/>
</dbReference>
<feature type="binding site" evidence="15">
    <location>
        <begin position="112"/>
        <end position="113"/>
    </location>
    <ligand>
        <name>S-adenosyl-L-methionine</name>
        <dbReference type="ChEBI" id="CHEBI:59789"/>
        <label>2</label>
    </ligand>
</feature>
<comment type="subunit">
    <text evidence="4">Monomer.</text>
</comment>
<dbReference type="InterPro" id="IPR006638">
    <property type="entry name" value="Elp3/MiaA/NifB-like_rSAM"/>
</dbReference>
<evidence type="ECO:0000256" key="15">
    <source>
        <dbReference type="PIRSR" id="PIRSR000167-1"/>
    </source>
</evidence>
<dbReference type="PIRSF" id="PIRSF000167">
    <property type="entry name" value="HemN"/>
    <property type="match status" value="1"/>
</dbReference>
<evidence type="ECO:0000256" key="10">
    <source>
        <dbReference type="ARBA" id="ARBA00023004"/>
    </source>
</evidence>
<evidence type="ECO:0000259" key="17">
    <source>
        <dbReference type="PROSITE" id="PS51918"/>
    </source>
</evidence>
<feature type="binding site" evidence="15">
    <location>
        <position position="144"/>
    </location>
    <ligand>
        <name>S-adenosyl-L-methionine</name>
        <dbReference type="ChEBI" id="CHEBI:59789"/>
        <label>1</label>
    </ligand>
</feature>
<feature type="binding site" evidence="15">
    <location>
        <position position="183"/>
    </location>
    <ligand>
        <name>S-adenosyl-L-methionine</name>
        <dbReference type="ChEBI" id="CHEBI:59789"/>
        <label>2</label>
    </ligand>
</feature>
<feature type="binding site" evidence="15">
    <location>
        <position position="329"/>
    </location>
    <ligand>
        <name>S-adenosyl-L-methionine</name>
        <dbReference type="ChEBI" id="CHEBI:59789"/>
        <label>1</label>
    </ligand>
</feature>
<protein>
    <recommendedName>
        <fullName evidence="14">Coproporphyrinogen-III oxidase</fullName>
        <ecNumber evidence="14">1.3.98.3</ecNumber>
    </recommendedName>
</protein>
<feature type="domain" description="Radical SAM core" evidence="17">
    <location>
        <begin position="45"/>
        <end position="280"/>
    </location>
</feature>
<keyword evidence="6 14" id="KW-0963">Cytoplasm</keyword>
<dbReference type="GO" id="GO:0051989">
    <property type="term" value="F:coproporphyrinogen dehydrogenase activity"/>
    <property type="evidence" value="ECO:0007669"/>
    <property type="project" value="UniProtKB-EC"/>
</dbReference>
<feature type="binding site" evidence="15">
    <location>
        <begin position="66"/>
        <end position="68"/>
    </location>
    <ligand>
        <name>S-adenosyl-L-methionine</name>
        <dbReference type="ChEBI" id="CHEBI:59789"/>
        <label>2</label>
    </ligand>
</feature>
<dbReference type="GO" id="GO:0006782">
    <property type="term" value="P:protoporphyrinogen IX biosynthetic process"/>
    <property type="evidence" value="ECO:0007669"/>
    <property type="project" value="UniProtKB-UniPathway"/>
</dbReference>
<evidence type="ECO:0000256" key="12">
    <source>
        <dbReference type="ARBA" id="ARBA00023244"/>
    </source>
</evidence>
<comment type="catalytic activity">
    <reaction evidence="13 14">
        <text>coproporphyrinogen III + 2 S-adenosyl-L-methionine = protoporphyrinogen IX + 2 5'-deoxyadenosine + 2 L-methionine + 2 CO2</text>
        <dbReference type="Rhea" id="RHEA:15425"/>
        <dbReference type="ChEBI" id="CHEBI:16526"/>
        <dbReference type="ChEBI" id="CHEBI:17319"/>
        <dbReference type="ChEBI" id="CHEBI:57307"/>
        <dbReference type="ChEBI" id="CHEBI:57309"/>
        <dbReference type="ChEBI" id="CHEBI:57844"/>
        <dbReference type="ChEBI" id="CHEBI:59789"/>
        <dbReference type="EC" id="1.3.98.3"/>
    </reaction>
</comment>
<dbReference type="Proteomes" id="UP000199580">
    <property type="component" value="Unassembled WGS sequence"/>
</dbReference>
<proteinExistence type="inferred from homology"/>
<dbReference type="PROSITE" id="PS51918">
    <property type="entry name" value="RADICAL_SAM"/>
    <property type="match status" value="1"/>
</dbReference>
<dbReference type="SMART" id="SM00729">
    <property type="entry name" value="Elp3"/>
    <property type="match status" value="1"/>
</dbReference>
<evidence type="ECO:0000256" key="13">
    <source>
        <dbReference type="ARBA" id="ARBA00048321"/>
    </source>
</evidence>
<keyword evidence="9 14" id="KW-0560">Oxidoreductase</keyword>
<evidence type="ECO:0000256" key="5">
    <source>
        <dbReference type="ARBA" id="ARBA00022485"/>
    </source>
</evidence>
<keyword evidence="12 14" id="KW-0627">Porphyrin biosynthesis</keyword>
<dbReference type="Gene3D" id="3.20.20.70">
    <property type="entry name" value="Aldolase class I"/>
    <property type="match status" value="1"/>
</dbReference>
<evidence type="ECO:0000256" key="3">
    <source>
        <dbReference type="ARBA" id="ARBA00005493"/>
    </source>
</evidence>